<dbReference type="CDD" id="cd01339">
    <property type="entry name" value="LDH-like_MDH"/>
    <property type="match status" value="1"/>
</dbReference>
<dbReference type="InterPro" id="IPR015955">
    <property type="entry name" value="Lactate_DH/Glyco_Ohase_4_C"/>
</dbReference>
<dbReference type="SUPFAM" id="SSF56327">
    <property type="entry name" value="LDH C-terminal domain-like"/>
    <property type="match status" value="1"/>
</dbReference>
<evidence type="ECO:0000259" key="9">
    <source>
        <dbReference type="Pfam" id="PF02866"/>
    </source>
</evidence>
<feature type="binding site" evidence="4 6">
    <location>
        <position position="122"/>
    </location>
    <ligand>
        <name>substrate</name>
    </ligand>
</feature>
<dbReference type="NCBIfam" id="TIGR01763">
    <property type="entry name" value="MalateDH_bact"/>
    <property type="match status" value="1"/>
</dbReference>
<feature type="binding site" evidence="4 7">
    <location>
        <position position="33"/>
    </location>
    <ligand>
        <name>NAD(+)</name>
        <dbReference type="ChEBI" id="CHEBI:57540"/>
    </ligand>
</feature>
<dbReference type="InterPro" id="IPR011275">
    <property type="entry name" value="Malate_DH_type3"/>
</dbReference>
<name>H5SRD7_ACEAU</name>
<accession>H5SRD7</accession>
<dbReference type="InterPro" id="IPR022383">
    <property type="entry name" value="Lactate/malate_DH_C"/>
</dbReference>
<feature type="binding site" evidence="4 6">
    <location>
        <position position="153"/>
    </location>
    <ligand>
        <name>substrate</name>
    </ligand>
</feature>
<dbReference type="FunFam" id="3.90.110.10:FF:000004">
    <property type="entry name" value="Malate dehydrogenase"/>
    <property type="match status" value="1"/>
</dbReference>
<dbReference type="GO" id="GO:0006089">
    <property type="term" value="P:lactate metabolic process"/>
    <property type="evidence" value="ECO:0007669"/>
    <property type="project" value="TreeGrafter"/>
</dbReference>
<feature type="binding site" evidence="4 6">
    <location>
        <position position="90"/>
    </location>
    <ligand>
        <name>substrate</name>
    </ligand>
</feature>
<dbReference type="Pfam" id="PF02866">
    <property type="entry name" value="Ldh_1_C"/>
    <property type="match status" value="1"/>
</dbReference>
<dbReference type="InterPro" id="IPR001236">
    <property type="entry name" value="Lactate/malate_DH_N"/>
</dbReference>
<gene>
    <name evidence="4" type="primary">mdh</name>
    <name evidence="10" type="ORF">HGMM_OP2C202</name>
</gene>
<dbReference type="PRINTS" id="PR00086">
    <property type="entry name" value="LLDHDRGNASE"/>
</dbReference>
<dbReference type="SUPFAM" id="SSF51735">
    <property type="entry name" value="NAD(P)-binding Rossmann-fold domains"/>
    <property type="match status" value="1"/>
</dbReference>
<dbReference type="PANTHER" id="PTHR43128">
    <property type="entry name" value="L-2-HYDROXYCARBOXYLATE DEHYDROGENASE (NAD(P)(+))"/>
    <property type="match status" value="1"/>
</dbReference>
<comment type="similarity">
    <text evidence="4">Belongs to the LDH/MDH superfamily. MDH type 3 family.</text>
</comment>
<comment type="function">
    <text evidence="4">Catalyzes the reversible oxidation of malate to oxaloacetate.</text>
</comment>
<feature type="domain" description="Lactate/malate dehydrogenase N-terminal" evidence="8">
    <location>
        <begin position="4"/>
        <end position="144"/>
    </location>
</feature>
<dbReference type="PIRSF" id="PIRSF000102">
    <property type="entry name" value="Lac_mal_DH"/>
    <property type="match status" value="1"/>
</dbReference>
<sequence>MRPKVSIIGAGATGATMAQRLVETNLCDVVMLDIPERENPTKGKALDMLQAGPLVGFSARVIGTSDYKETANSQIVVITAGIPRKPGMSREDLINTNTKIVRSCAEQAAKHSPNAIFIIFSNPLDAMVYVAHRVTQFPKERVIGQGGALDSARWRTFIAMELGVSAEDVQGLVLGGHTDVGMVPLPRYSSVAGIPLTDLLDAQRIAKIVDRARKGGTEIVQLLGEGSAYYAPSAAVIEMVKSILLDKKRIIPSSVLLQGEYGLRDIFLGVPVVLGARGAEKIIELKLTPDELAQLHKAAEIVRETVSKVQL</sequence>
<dbReference type="Gene3D" id="3.40.50.720">
    <property type="entry name" value="NAD(P)-binding Rossmann-like Domain"/>
    <property type="match status" value="1"/>
</dbReference>
<dbReference type="HAMAP" id="MF_00487">
    <property type="entry name" value="Malate_dehydrog_3"/>
    <property type="match status" value="1"/>
</dbReference>
<evidence type="ECO:0000256" key="6">
    <source>
        <dbReference type="PIRSR" id="PIRSR000102-2"/>
    </source>
</evidence>
<feature type="binding site" evidence="4 6">
    <location>
        <position position="84"/>
    </location>
    <ligand>
        <name>substrate</name>
    </ligand>
</feature>
<dbReference type="Pfam" id="PF00056">
    <property type="entry name" value="Ldh_1_N"/>
    <property type="match status" value="1"/>
</dbReference>
<protein>
    <recommendedName>
        <fullName evidence="4">Malate dehydrogenase</fullName>
        <ecNumber evidence="4">1.1.1.37</ecNumber>
    </recommendedName>
</protein>
<dbReference type="EC" id="1.1.1.37" evidence="4"/>
<comment type="catalytic activity">
    <reaction evidence="4">
        <text>(S)-malate + NAD(+) = oxaloacetate + NADH + H(+)</text>
        <dbReference type="Rhea" id="RHEA:21432"/>
        <dbReference type="ChEBI" id="CHEBI:15378"/>
        <dbReference type="ChEBI" id="CHEBI:15589"/>
        <dbReference type="ChEBI" id="CHEBI:16452"/>
        <dbReference type="ChEBI" id="CHEBI:57540"/>
        <dbReference type="ChEBI" id="CHEBI:57945"/>
        <dbReference type="EC" id="1.1.1.37"/>
    </reaction>
</comment>
<dbReference type="NCBIfam" id="NF004863">
    <property type="entry name" value="PRK06223.1"/>
    <property type="match status" value="1"/>
</dbReference>
<evidence type="ECO:0000256" key="1">
    <source>
        <dbReference type="ARBA" id="ARBA00022532"/>
    </source>
</evidence>
<organism evidence="10">
    <name type="scientific">Acetithermum autotrophicum</name>
    <dbReference type="NCBI Taxonomy" id="1446466"/>
    <lineage>
        <taxon>Bacteria</taxon>
        <taxon>Candidatus Bipolaricaulota</taxon>
        <taxon>Candidatus Acetithermum</taxon>
    </lineage>
</organism>
<evidence type="ECO:0000256" key="3">
    <source>
        <dbReference type="ARBA" id="ARBA00023027"/>
    </source>
</evidence>
<dbReference type="GO" id="GO:0006099">
    <property type="term" value="P:tricarboxylic acid cycle"/>
    <property type="evidence" value="ECO:0007669"/>
    <property type="project" value="UniProtKB-UniRule"/>
</dbReference>
<evidence type="ECO:0000256" key="5">
    <source>
        <dbReference type="PIRSR" id="PIRSR000102-1"/>
    </source>
</evidence>
<feature type="binding site" evidence="4 7">
    <location>
        <begin position="9"/>
        <end position="14"/>
    </location>
    <ligand>
        <name>NAD(+)</name>
        <dbReference type="ChEBI" id="CHEBI:57540"/>
    </ligand>
</feature>
<proteinExistence type="inferred from homology"/>
<dbReference type="PANTHER" id="PTHR43128:SF16">
    <property type="entry name" value="L-LACTATE DEHYDROGENASE"/>
    <property type="match status" value="1"/>
</dbReference>
<dbReference type="EMBL" id="AP011801">
    <property type="protein sequence ID" value="BAL58654.1"/>
    <property type="molecule type" value="Genomic_DNA"/>
</dbReference>
<keyword evidence="2 4" id="KW-0560">Oxidoreductase</keyword>
<reference evidence="10" key="2">
    <citation type="journal article" date="2012" name="PLoS ONE">
        <title>A Deeply Branching Thermophilic Bacterium with an Ancient Acetyl-CoA Pathway Dominates a Subsurface Ecosystem.</title>
        <authorList>
            <person name="Takami H."/>
            <person name="Noguchi H."/>
            <person name="Takaki Y."/>
            <person name="Uchiyama I."/>
            <person name="Toyoda A."/>
            <person name="Nishi S."/>
            <person name="Chee G.-J."/>
            <person name="Arai W."/>
            <person name="Nunoura T."/>
            <person name="Itoh T."/>
            <person name="Hattori M."/>
            <person name="Takai K."/>
        </authorList>
    </citation>
    <scope>NUCLEOTIDE SEQUENCE</scope>
</reference>
<dbReference type="FunFam" id="3.40.50.720:FF:000018">
    <property type="entry name" value="Malate dehydrogenase"/>
    <property type="match status" value="1"/>
</dbReference>
<dbReference type="GO" id="GO:0004459">
    <property type="term" value="F:L-lactate dehydrogenase (NAD+) activity"/>
    <property type="evidence" value="ECO:0007669"/>
    <property type="project" value="TreeGrafter"/>
</dbReference>
<dbReference type="InterPro" id="IPR001557">
    <property type="entry name" value="L-lactate/malate_DH"/>
</dbReference>
<keyword evidence="1 4" id="KW-0816">Tricarboxylic acid cycle</keyword>
<keyword evidence="3 4" id="KW-0520">NAD</keyword>
<feature type="domain" description="Lactate/malate dehydrogenase C-terminal" evidence="9">
    <location>
        <begin position="149"/>
        <end position="308"/>
    </location>
</feature>
<dbReference type="InterPro" id="IPR036291">
    <property type="entry name" value="NAD(P)-bd_dom_sf"/>
</dbReference>
<evidence type="ECO:0000256" key="2">
    <source>
        <dbReference type="ARBA" id="ARBA00023002"/>
    </source>
</evidence>
<reference evidence="10" key="1">
    <citation type="journal article" date="2005" name="Environ. Microbiol.">
        <title>Genetic and functional properties of uncultivated thermophilic crenarchaeotes from a subsurface gold mine as revealed by analysis of genome fragments.</title>
        <authorList>
            <person name="Nunoura T."/>
            <person name="Hirayama H."/>
            <person name="Takami H."/>
            <person name="Oida H."/>
            <person name="Nishi S."/>
            <person name="Shimamura S."/>
            <person name="Suzuki Y."/>
            <person name="Inagaki F."/>
            <person name="Takai K."/>
            <person name="Nealson K.H."/>
            <person name="Horikoshi K."/>
        </authorList>
    </citation>
    <scope>NUCLEOTIDE SEQUENCE</scope>
</reference>
<dbReference type="AlphaFoldDB" id="H5SRD7"/>
<evidence type="ECO:0000259" key="8">
    <source>
        <dbReference type="Pfam" id="PF00056"/>
    </source>
</evidence>
<evidence type="ECO:0000256" key="7">
    <source>
        <dbReference type="PIRSR" id="PIRSR000102-3"/>
    </source>
</evidence>
<evidence type="ECO:0000313" key="10">
    <source>
        <dbReference type="EMBL" id="BAL58654.1"/>
    </source>
</evidence>
<evidence type="ECO:0000256" key="4">
    <source>
        <dbReference type="HAMAP-Rule" id="MF_00487"/>
    </source>
</evidence>
<comment type="caution">
    <text evidence="4">Lacks conserved residue(s) required for the propagation of feature annotation.</text>
</comment>
<dbReference type="GO" id="GO:0030060">
    <property type="term" value="F:L-malate dehydrogenase (NAD+) activity"/>
    <property type="evidence" value="ECO:0007669"/>
    <property type="project" value="UniProtKB-UniRule"/>
</dbReference>
<feature type="active site" description="Proton acceptor" evidence="4 5">
    <location>
        <position position="177"/>
    </location>
</feature>
<feature type="binding site" evidence="4 7">
    <location>
        <position position="97"/>
    </location>
    <ligand>
        <name>NAD(+)</name>
        <dbReference type="ChEBI" id="CHEBI:57540"/>
    </ligand>
</feature>
<dbReference type="Gene3D" id="3.90.110.10">
    <property type="entry name" value="Lactate dehydrogenase/glycoside hydrolase, family 4, C-terminal"/>
    <property type="match status" value="1"/>
</dbReference>